<keyword evidence="2" id="KW-1185">Reference proteome</keyword>
<comment type="similarity">
    <text evidence="1">Belongs to the plant dirigent protein family.</text>
</comment>
<organism evidence="2 3">
    <name type="scientific">Ziziphus jujuba</name>
    <name type="common">Chinese jujube</name>
    <name type="synonym">Ziziphus sativa</name>
    <dbReference type="NCBI Taxonomy" id="326968"/>
    <lineage>
        <taxon>Eukaryota</taxon>
        <taxon>Viridiplantae</taxon>
        <taxon>Streptophyta</taxon>
        <taxon>Embryophyta</taxon>
        <taxon>Tracheophyta</taxon>
        <taxon>Spermatophyta</taxon>
        <taxon>Magnoliopsida</taxon>
        <taxon>eudicotyledons</taxon>
        <taxon>Gunneridae</taxon>
        <taxon>Pentapetalae</taxon>
        <taxon>rosids</taxon>
        <taxon>fabids</taxon>
        <taxon>Rosales</taxon>
        <taxon>Rhamnaceae</taxon>
        <taxon>Paliureae</taxon>
        <taxon>Ziziphus</taxon>
    </lineage>
</organism>
<evidence type="ECO:0000313" key="3">
    <source>
        <dbReference type="RefSeq" id="XP_060667212.1"/>
    </source>
</evidence>
<evidence type="ECO:0000256" key="1">
    <source>
        <dbReference type="RuleBase" id="RU363099"/>
    </source>
</evidence>
<gene>
    <name evidence="3" type="primary">LOC132799419</name>
</gene>
<dbReference type="RefSeq" id="XP_060667212.1">
    <property type="nucleotide sequence ID" value="XM_060811229.1"/>
</dbReference>
<feature type="signal peptide" evidence="1">
    <location>
        <begin position="1"/>
        <end position="23"/>
    </location>
</feature>
<sequence length="154" mass="17231">MEFDKVRVFCFWAIIVTMSLLHPQHHVDYSQTLHGYNILEKEIVLHFQLQDSTPGGNNPSAVKVVQPNNNNATNNTSTTPFDTVWFVGDSLTEGPEPTSKVIGNSKGVYVSARDLCIHFNKGKANVQLTFPQLGFQFEEASSSGKIYDLRSRDL</sequence>
<dbReference type="InterPro" id="IPR004265">
    <property type="entry name" value="Dirigent"/>
</dbReference>
<comment type="function">
    <text evidence="1">Dirigent proteins impart stereoselectivity on the phenoxy radical-coupling reaction, yielding optically active lignans from two molecules of coniferyl alcohol in the biosynthesis of lignans, flavonolignans, and alkaloids and thus plays a central role in plant secondary metabolism.</text>
</comment>
<keyword evidence="1" id="KW-0052">Apoplast</keyword>
<keyword evidence="1" id="KW-0732">Signal</keyword>
<feature type="chain" id="PRO_5044990321" description="Dirigent protein" evidence="1">
    <location>
        <begin position="24"/>
        <end position="154"/>
    </location>
</feature>
<evidence type="ECO:0000313" key="2">
    <source>
        <dbReference type="Proteomes" id="UP001652623"/>
    </source>
</evidence>
<keyword evidence="1" id="KW-0964">Secreted</keyword>
<proteinExistence type="inferred from homology"/>
<accession>A0ABM3ZRV6</accession>
<reference evidence="3" key="1">
    <citation type="submission" date="2025-08" db="UniProtKB">
        <authorList>
            <consortium name="RefSeq"/>
        </authorList>
    </citation>
    <scope>IDENTIFICATION</scope>
    <source>
        <tissue evidence="3">Seedling</tissue>
    </source>
</reference>
<protein>
    <recommendedName>
        <fullName evidence="1">Dirigent protein</fullName>
    </recommendedName>
</protein>
<dbReference type="GeneID" id="132799419"/>
<comment type="subunit">
    <text evidence="1">Homodimer.</text>
</comment>
<dbReference type="Pfam" id="PF03018">
    <property type="entry name" value="Dirigent"/>
    <property type="match status" value="1"/>
</dbReference>
<dbReference type="PANTHER" id="PTHR21495">
    <property type="entry name" value="NUCLEOPORIN-RELATED"/>
    <property type="match status" value="1"/>
</dbReference>
<dbReference type="Proteomes" id="UP001652623">
    <property type="component" value="Chromosome 9"/>
</dbReference>
<name>A0ABM3ZRV6_ZIZJJ</name>
<comment type="subcellular location">
    <subcellularLocation>
        <location evidence="1">Secreted</location>
        <location evidence="1">Extracellular space</location>
        <location evidence="1">Apoplast</location>
    </subcellularLocation>
</comment>